<name>A0A6A6VDA9_9PLEO</name>
<gene>
    <name evidence="3" type="ORF">M011DRAFT_401325</name>
</gene>
<dbReference type="PROSITE" id="PS50280">
    <property type="entry name" value="SET"/>
    <property type="match status" value="1"/>
</dbReference>
<dbReference type="PANTHER" id="PTHR47332:SF6">
    <property type="entry name" value="SET DOMAIN-CONTAINING PROTEIN"/>
    <property type="match status" value="1"/>
</dbReference>
<organism evidence="3 4">
    <name type="scientific">Sporormia fimetaria CBS 119925</name>
    <dbReference type="NCBI Taxonomy" id="1340428"/>
    <lineage>
        <taxon>Eukaryota</taxon>
        <taxon>Fungi</taxon>
        <taxon>Dikarya</taxon>
        <taxon>Ascomycota</taxon>
        <taxon>Pezizomycotina</taxon>
        <taxon>Dothideomycetes</taxon>
        <taxon>Pleosporomycetidae</taxon>
        <taxon>Pleosporales</taxon>
        <taxon>Sporormiaceae</taxon>
        <taxon>Sporormia</taxon>
    </lineage>
</organism>
<accession>A0A6A6VDA9</accession>
<feature type="domain" description="SET" evidence="2">
    <location>
        <begin position="137"/>
        <end position="286"/>
    </location>
</feature>
<dbReference type="Gene3D" id="2.170.270.10">
    <property type="entry name" value="SET domain"/>
    <property type="match status" value="1"/>
</dbReference>
<dbReference type="InterPro" id="IPR053185">
    <property type="entry name" value="SET_domain_protein"/>
</dbReference>
<proteinExistence type="predicted"/>
<reference evidence="3" key="1">
    <citation type="journal article" date="2020" name="Stud. Mycol.">
        <title>101 Dothideomycetes genomes: a test case for predicting lifestyles and emergence of pathogens.</title>
        <authorList>
            <person name="Haridas S."/>
            <person name="Albert R."/>
            <person name="Binder M."/>
            <person name="Bloem J."/>
            <person name="Labutti K."/>
            <person name="Salamov A."/>
            <person name="Andreopoulos B."/>
            <person name="Baker S."/>
            <person name="Barry K."/>
            <person name="Bills G."/>
            <person name="Bluhm B."/>
            <person name="Cannon C."/>
            <person name="Castanera R."/>
            <person name="Culley D."/>
            <person name="Daum C."/>
            <person name="Ezra D."/>
            <person name="Gonzalez J."/>
            <person name="Henrissat B."/>
            <person name="Kuo A."/>
            <person name="Liang C."/>
            <person name="Lipzen A."/>
            <person name="Lutzoni F."/>
            <person name="Magnuson J."/>
            <person name="Mondo S."/>
            <person name="Nolan M."/>
            <person name="Ohm R."/>
            <person name="Pangilinan J."/>
            <person name="Park H.-J."/>
            <person name="Ramirez L."/>
            <person name="Alfaro M."/>
            <person name="Sun H."/>
            <person name="Tritt A."/>
            <person name="Yoshinaga Y."/>
            <person name="Zwiers L.-H."/>
            <person name="Turgeon B."/>
            <person name="Goodwin S."/>
            <person name="Spatafora J."/>
            <person name="Crous P."/>
            <person name="Grigoriev I."/>
        </authorList>
    </citation>
    <scope>NUCLEOTIDE SEQUENCE</scope>
    <source>
        <strain evidence="3">CBS 119925</strain>
    </source>
</reference>
<dbReference type="OrthoDB" id="265717at2759"/>
<dbReference type="Pfam" id="PF00856">
    <property type="entry name" value="SET"/>
    <property type="match status" value="1"/>
</dbReference>
<dbReference type="Proteomes" id="UP000799440">
    <property type="component" value="Unassembled WGS sequence"/>
</dbReference>
<dbReference type="InterPro" id="IPR046341">
    <property type="entry name" value="SET_dom_sf"/>
</dbReference>
<evidence type="ECO:0000256" key="1">
    <source>
        <dbReference type="SAM" id="SignalP"/>
    </source>
</evidence>
<feature type="chain" id="PRO_5025353135" description="SET domain-containing protein" evidence="1">
    <location>
        <begin position="20"/>
        <end position="295"/>
    </location>
</feature>
<dbReference type="AlphaFoldDB" id="A0A6A6VDA9"/>
<evidence type="ECO:0000313" key="3">
    <source>
        <dbReference type="EMBL" id="KAF2748163.1"/>
    </source>
</evidence>
<feature type="signal peptide" evidence="1">
    <location>
        <begin position="1"/>
        <end position="19"/>
    </location>
</feature>
<keyword evidence="1" id="KW-0732">Signal</keyword>
<evidence type="ECO:0000259" key="2">
    <source>
        <dbReference type="PROSITE" id="PS50280"/>
    </source>
</evidence>
<dbReference type="PANTHER" id="PTHR47332">
    <property type="entry name" value="SET DOMAIN-CONTAINING PROTEIN 5"/>
    <property type="match status" value="1"/>
</dbReference>
<protein>
    <recommendedName>
        <fullName evidence="2">SET domain-containing protein</fullName>
    </recommendedName>
</protein>
<keyword evidence="4" id="KW-1185">Reference proteome</keyword>
<dbReference type="EMBL" id="MU006570">
    <property type="protein sequence ID" value="KAF2748163.1"/>
    <property type="molecule type" value="Genomic_DNA"/>
</dbReference>
<sequence>MSSFLCFCIVVATALLATAQSPLPLLTALTSQCWHESPFSTVALECATNVHSELVRPIQTVWTSSERATTKPRQYGPWTHKPVCSKPLQSLGTRLCVYTNSTFHGGRGISIVTTPKLAEQFAELPCFKEPSALQGINTFSGAWSVQETPGKGLGLVAKKQLKFKDAITAYTPALVALLEDELSTLDREKLYRIAVHQLPEATRYAYMNLAYIYGQLSVRVQDIVKANTFQLQVGGVNHLSVFPETSRLNHACGPNAQYYLDPARLTHFVHAVRPIAPGEEITIACTYRQHTMRLY</sequence>
<dbReference type="InterPro" id="IPR001214">
    <property type="entry name" value="SET_dom"/>
</dbReference>
<dbReference type="SUPFAM" id="SSF82199">
    <property type="entry name" value="SET domain"/>
    <property type="match status" value="1"/>
</dbReference>
<evidence type="ECO:0000313" key="4">
    <source>
        <dbReference type="Proteomes" id="UP000799440"/>
    </source>
</evidence>